<sequence length="125" mass="13931">MSLDNAPTLAILRESMAFHSQRNDLLTRNIANANTPGYTPQDLSRADFHRALQEELRSSASGAVGPRRYEAHDSPDSQTTVNGNSVVLEEQMVRAQENRLQYETALSLYQKSLGLMRMAARPVGR</sequence>
<evidence type="ECO:0000256" key="1">
    <source>
        <dbReference type="ARBA" id="ARBA00004117"/>
    </source>
</evidence>
<proteinExistence type="inferred from homology"/>
<evidence type="ECO:0000256" key="6">
    <source>
        <dbReference type="PIRNR" id="PIRNR002889"/>
    </source>
</evidence>
<dbReference type="PIRSF" id="PIRSF002889">
    <property type="entry name" value="Rod_FlgB"/>
    <property type="match status" value="1"/>
</dbReference>
<dbReference type="Proteomes" id="UP001354971">
    <property type="component" value="Unassembled WGS sequence"/>
</dbReference>
<keyword evidence="4 6" id="KW-0975">Bacterial flagellum</keyword>
<keyword evidence="9" id="KW-1185">Reference proteome</keyword>
<evidence type="ECO:0000256" key="4">
    <source>
        <dbReference type="ARBA" id="ARBA00023143"/>
    </source>
</evidence>
<keyword evidence="8" id="KW-0282">Flagellum</keyword>
<reference evidence="8 9" key="1">
    <citation type="submission" date="2024-01" db="EMBL/GenBank/DDBJ databases">
        <title>Hyphobacterium bacterium isolated from marine sediment.</title>
        <authorList>
            <person name="Zhao S."/>
        </authorList>
    </citation>
    <scope>NUCLEOTIDE SEQUENCE [LARGE SCALE GENOMIC DNA]</scope>
    <source>
        <strain evidence="9">HN65</strain>
    </source>
</reference>
<comment type="subunit">
    <text evidence="6">The basal body constitutes a major portion of the flagellar organelle and consists of a number of rings mounted on a central rod.</text>
</comment>
<protein>
    <recommendedName>
        <fullName evidence="3 6">Flagellar basal body rod protein FlgB</fullName>
    </recommendedName>
</protein>
<evidence type="ECO:0000313" key="9">
    <source>
        <dbReference type="Proteomes" id="UP001354971"/>
    </source>
</evidence>
<organism evidence="8 9">
    <name type="scientific">Hyphobacterium lacteum</name>
    <dbReference type="NCBI Taxonomy" id="3116575"/>
    <lineage>
        <taxon>Bacteria</taxon>
        <taxon>Pseudomonadati</taxon>
        <taxon>Pseudomonadota</taxon>
        <taxon>Alphaproteobacteria</taxon>
        <taxon>Maricaulales</taxon>
        <taxon>Maricaulaceae</taxon>
        <taxon>Hyphobacterium</taxon>
    </lineage>
</organism>
<feature type="region of interest" description="Disordered" evidence="7">
    <location>
        <begin position="54"/>
        <end position="83"/>
    </location>
</feature>
<evidence type="ECO:0000256" key="5">
    <source>
        <dbReference type="ARBA" id="ARBA00024934"/>
    </source>
</evidence>
<comment type="subcellular location">
    <subcellularLocation>
        <location evidence="1 6">Bacterial flagellum basal body</location>
    </subcellularLocation>
</comment>
<name>A0ABU7LRF8_9PROT</name>
<evidence type="ECO:0000256" key="2">
    <source>
        <dbReference type="ARBA" id="ARBA00009677"/>
    </source>
</evidence>
<evidence type="ECO:0000313" key="8">
    <source>
        <dbReference type="EMBL" id="MEE2526179.1"/>
    </source>
</evidence>
<dbReference type="EMBL" id="JAZDRP010000004">
    <property type="protein sequence ID" value="MEE2526179.1"/>
    <property type="molecule type" value="Genomic_DNA"/>
</dbReference>
<comment type="similarity">
    <text evidence="2 6">Belongs to the flagella basal body rod proteins family.</text>
</comment>
<gene>
    <name evidence="8" type="ORF">V0U79_07355</name>
</gene>
<dbReference type="InterPro" id="IPR006300">
    <property type="entry name" value="FlgB"/>
</dbReference>
<comment type="caution">
    <text evidence="8">The sequence shown here is derived from an EMBL/GenBank/DDBJ whole genome shotgun (WGS) entry which is preliminary data.</text>
</comment>
<keyword evidence="8" id="KW-0966">Cell projection</keyword>
<evidence type="ECO:0000256" key="7">
    <source>
        <dbReference type="SAM" id="MobiDB-lite"/>
    </source>
</evidence>
<keyword evidence="8" id="KW-0969">Cilium</keyword>
<accession>A0ABU7LRF8</accession>
<dbReference type="RefSeq" id="WP_330198842.1">
    <property type="nucleotide sequence ID" value="NZ_JAZDRP010000004.1"/>
</dbReference>
<comment type="function">
    <text evidence="5 6">Structural component of flagellum, the bacterial motility apparatus. Part of the rod structure of flagellar basal body.</text>
</comment>
<evidence type="ECO:0000256" key="3">
    <source>
        <dbReference type="ARBA" id="ARBA00014376"/>
    </source>
</evidence>